<evidence type="ECO:0008006" key="3">
    <source>
        <dbReference type="Google" id="ProtNLM"/>
    </source>
</evidence>
<dbReference type="Gene3D" id="1.20.1250.20">
    <property type="entry name" value="MFS general substrate transporter like domains"/>
    <property type="match status" value="1"/>
</dbReference>
<gene>
    <name evidence="2" type="ORF">SVIM_LOCUS374429</name>
</gene>
<dbReference type="AlphaFoldDB" id="A0A6N2MIM6"/>
<sequence length="186" mass="21208">MGRGGCLYKRCNCGLSWESSQQKAQKSLKRACAYFIGNEFCERLACYGMNSNLVPYFKHRLNQQSSTSTRNNLNWGGTCYLTPLIGAFFVDAYLRRYWTIACFSTIYVMGMTLLTISATFPGLRPKCYSEDDCHPTDSQSALAFVSRHLIPLALVVLRLVSHPVEQISLMTLMTLRKKHEFFLPFN</sequence>
<evidence type="ECO:0000313" key="2">
    <source>
        <dbReference type="EMBL" id="VFU53877.1"/>
    </source>
</evidence>
<feature type="transmembrane region" description="Helical" evidence="1">
    <location>
        <begin position="97"/>
        <end position="120"/>
    </location>
</feature>
<dbReference type="EMBL" id="CAADRP010001819">
    <property type="protein sequence ID" value="VFU53877.1"/>
    <property type="molecule type" value="Genomic_DNA"/>
</dbReference>
<dbReference type="InterPro" id="IPR036259">
    <property type="entry name" value="MFS_trans_sf"/>
</dbReference>
<name>A0A6N2MIM6_SALVM</name>
<keyword evidence="1" id="KW-0812">Transmembrane</keyword>
<protein>
    <recommendedName>
        <fullName evidence="3">Major facilitator superfamily (MFS) profile domain-containing protein</fullName>
    </recommendedName>
</protein>
<dbReference type="PANTHER" id="PTHR11654">
    <property type="entry name" value="OLIGOPEPTIDE TRANSPORTER-RELATED"/>
    <property type="match status" value="1"/>
</dbReference>
<evidence type="ECO:0000256" key="1">
    <source>
        <dbReference type="SAM" id="Phobius"/>
    </source>
</evidence>
<keyword evidence="1" id="KW-1133">Transmembrane helix</keyword>
<reference evidence="2" key="1">
    <citation type="submission" date="2019-03" db="EMBL/GenBank/DDBJ databases">
        <authorList>
            <person name="Mank J."/>
            <person name="Almeida P."/>
        </authorList>
    </citation>
    <scope>NUCLEOTIDE SEQUENCE</scope>
    <source>
        <strain evidence="2">78183</strain>
    </source>
</reference>
<accession>A0A6N2MIM6</accession>
<keyword evidence="1" id="KW-0472">Membrane</keyword>
<organism evidence="2">
    <name type="scientific">Salix viminalis</name>
    <name type="common">Common osier</name>
    <name type="synonym">Basket willow</name>
    <dbReference type="NCBI Taxonomy" id="40686"/>
    <lineage>
        <taxon>Eukaryota</taxon>
        <taxon>Viridiplantae</taxon>
        <taxon>Streptophyta</taxon>
        <taxon>Embryophyta</taxon>
        <taxon>Tracheophyta</taxon>
        <taxon>Spermatophyta</taxon>
        <taxon>Magnoliopsida</taxon>
        <taxon>eudicotyledons</taxon>
        <taxon>Gunneridae</taxon>
        <taxon>Pentapetalae</taxon>
        <taxon>rosids</taxon>
        <taxon>fabids</taxon>
        <taxon>Malpighiales</taxon>
        <taxon>Salicaceae</taxon>
        <taxon>Saliceae</taxon>
        <taxon>Salix</taxon>
    </lineage>
</organism>
<proteinExistence type="predicted"/>